<dbReference type="Proteomes" id="UP001549257">
    <property type="component" value="Unassembled WGS sequence"/>
</dbReference>
<evidence type="ECO:0000256" key="1">
    <source>
        <dbReference type="SAM" id="SignalP"/>
    </source>
</evidence>
<sequence>MISLSNARRIVAGAISAIVLTAGVVVGVAAPAQAADPATFDPGYIISDQRFFDSGAMDEAAIQSFLRSKLPSCAQANGVACLPNFTESTPSRDATTRCAAYPGAANEPASRIINKVAKACGINPQVLVVTLQKENGLVTNGSPIAGSYRTAMGYACPDTAACDSTYFGFFNQVYSAASQFIRYGVNPASWRYRVGSIAVQYHPNVACGSSVVNIRNRATAALYNYTPYQPNAAAMANLYRTGDACSSYGNRNFWAYFTDWFGSTTGPVNPFGYVDAVTPGVGQIAVKGWAIDPDSTASLDIHIYVDGVGTSVNANESRPDLAAPYPNSGTAHGFSSLIPVGFGGAHEVCVYAINTGPGTHSLLQCSTVVTPGGPPTGYIDSTVASEGAVTVGGWAIDPDTVAPVQVHVYVDSASVAVNANIQRSDIAAAFPAYGGAHGFSTTVPASPGPHQVCAFAINLGVGGNTALGCVQVTVPYPAGTIPELGRAPIGYIDSTVVSAGAVTVGGWSIDPDTAAPIQVHVYVGATGVALTANIDRADIASAFPAYGGAHGYSAKINAAPGTHNVCAYGINTAPGGNSSLGCVQVTIPAPAGGAIVEQGRAPIGYLDSAVVSAGAVTVGGWSIDPDTASPISVHVYLDSASVAVPANIERGDIAAAYPLYGGGHGFSTQMAATPGVHRVCAYAINNAGGGNSALGCATVTVP</sequence>
<evidence type="ECO:0000313" key="2">
    <source>
        <dbReference type="EMBL" id="MET4583515.1"/>
    </source>
</evidence>
<proteinExistence type="predicted"/>
<feature type="signal peptide" evidence="1">
    <location>
        <begin position="1"/>
        <end position="34"/>
    </location>
</feature>
<evidence type="ECO:0000313" key="3">
    <source>
        <dbReference type="Proteomes" id="UP001549257"/>
    </source>
</evidence>
<comment type="caution">
    <text evidence="2">The sequence shown here is derived from an EMBL/GenBank/DDBJ whole genome shotgun (WGS) entry which is preliminary data.</text>
</comment>
<organism evidence="2 3">
    <name type="scientific">Conyzicola nivalis</name>
    <dbReference type="NCBI Taxonomy" id="1477021"/>
    <lineage>
        <taxon>Bacteria</taxon>
        <taxon>Bacillati</taxon>
        <taxon>Actinomycetota</taxon>
        <taxon>Actinomycetes</taxon>
        <taxon>Micrococcales</taxon>
        <taxon>Microbacteriaceae</taxon>
        <taxon>Conyzicola</taxon>
    </lineage>
</organism>
<keyword evidence="1" id="KW-0732">Signal</keyword>
<feature type="chain" id="PRO_5046947321" evidence="1">
    <location>
        <begin position="35"/>
        <end position="702"/>
    </location>
</feature>
<reference evidence="2 3" key="1">
    <citation type="submission" date="2024-06" db="EMBL/GenBank/DDBJ databases">
        <title>Sorghum-associated microbial communities from plants grown in Nebraska, USA.</title>
        <authorList>
            <person name="Schachtman D."/>
        </authorList>
    </citation>
    <scope>NUCLEOTIDE SEQUENCE [LARGE SCALE GENOMIC DNA]</scope>
    <source>
        <strain evidence="2 3">2857</strain>
    </source>
</reference>
<dbReference type="EMBL" id="JBEPSJ010000004">
    <property type="protein sequence ID" value="MET4583515.1"/>
    <property type="molecule type" value="Genomic_DNA"/>
</dbReference>
<protein>
    <submittedName>
        <fullName evidence="2">Uncharacterized protein</fullName>
    </submittedName>
</protein>
<gene>
    <name evidence="2" type="ORF">ABIE21_003041</name>
</gene>
<dbReference type="RefSeq" id="WP_354025685.1">
    <property type="nucleotide sequence ID" value="NZ_JBEPSJ010000004.1"/>
</dbReference>
<keyword evidence="3" id="KW-1185">Reference proteome</keyword>
<name>A0ABV2QSH6_9MICO</name>
<accession>A0ABV2QSH6</accession>